<dbReference type="Gene3D" id="3.30.70.260">
    <property type="match status" value="1"/>
</dbReference>
<dbReference type="InterPro" id="IPR002912">
    <property type="entry name" value="ACT_dom"/>
</dbReference>
<reference evidence="4" key="1">
    <citation type="submission" date="2014-09" db="EMBL/GenBank/DDBJ databases">
        <authorList>
            <person name="Magalhaes I.L.F."/>
            <person name="Oliveira U."/>
            <person name="Santos F.R."/>
            <person name="Vidigal T.H.D.A."/>
            <person name="Brescovit A.D."/>
            <person name="Santos A.J."/>
        </authorList>
    </citation>
    <scope>NUCLEOTIDE SEQUENCE</scope>
    <source>
        <tissue evidence="4">Shoot tissue taken approximately 20 cm above the soil surface</tissue>
    </source>
</reference>
<proteinExistence type="predicted"/>
<accession>A0A0A9F0U0</accession>
<dbReference type="Pfam" id="PF01842">
    <property type="entry name" value="ACT"/>
    <property type="match status" value="1"/>
</dbReference>
<dbReference type="AlphaFoldDB" id="A0A0A9F0U0"/>
<evidence type="ECO:0000256" key="1">
    <source>
        <dbReference type="ARBA" id="ARBA00022737"/>
    </source>
</evidence>
<dbReference type="PROSITE" id="PS51671">
    <property type="entry name" value="ACT"/>
    <property type="match status" value="1"/>
</dbReference>
<evidence type="ECO:0000313" key="4">
    <source>
        <dbReference type="EMBL" id="JAE04844.1"/>
    </source>
</evidence>
<dbReference type="GO" id="GO:0016597">
    <property type="term" value="F:amino acid binding"/>
    <property type="evidence" value="ECO:0007669"/>
    <property type="project" value="UniProtKB-UniRule"/>
</dbReference>
<evidence type="ECO:0000256" key="2">
    <source>
        <dbReference type="RuleBase" id="RU369043"/>
    </source>
</evidence>
<reference evidence="4" key="2">
    <citation type="journal article" date="2015" name="Data Brief">
        <title>Shoot transcriptome of the giant reed, Arundo donax.</title>
        <authorList>
            <person name="Barrero R.A."/>
            <person name="Guerrero F.D."/>
            <person name="Moolhuijzen P."/>
            <person name="Goolsby J.A."/>
            <person name="Tidwell J."/>
            <person name="Bellgard S.E."/>
            <person name="Bellgard M.I."/>
        </authorList>
    </citation>
    <scope>NUCLEOTIDE SEQUENCE</scope>
    <source>
        <tissue evidence="4">Shoot tissue taken approximately 20 cm above the soil surface</tissue>
    </source>
</reference>
<dbReference type="EMBL" id="GBRH01193052">
    <property type="protein sequence ID" value="JAE04844.1"/>
    <property type="molecule type" value="Transcribed_RNA"/>
</dbReference>
<keyword evidence="1 2" id="KW-0677">Repeat</keyword>
<dbReference type="SUPFAM" id="SSF55021">
    <property type="entry name" value="ACT-like"/>
    <property type="match status" value="2"/>
</dbReference>
<sequence length="230" mass="24604">MYADVDIDGDGGAAVAVGAGAGGDAAAAAADRPVITVEHCEEKSYSVVNVKCKDRSKLLYDIVCTLTDMQYVVFHAAVSSEGAYGVQELFIRRKDGKTLMRDEAEKVIKCLEAAISRRVSEGFTLELCGRDRVGLLSDVTRVLREHGLTVTRADVTTVGEQAMNIFYVRDPSGQPVNMKTIAGLRGEVGQTVMLNVKRVPGTAVKPPEPAGGVARTSFFSFGSLFAKLRA</sequence>
<dbReference type="Pfam" id="PF24931">
    <property type="entry name" value="ACT_ACR9_3rd"/>
    <property type="match status" value="1"/>
</dbReference>
<organism evidence="4">
    <name type="scientific">Arundo donax</name>
    <name type="common">Giant reed</name>
    <name type="synonym">Donax arundinaceus</name>
    <dbReference type="NCBI Taxonomy" id="35708"/>
    <lineage>
        <taxon>Eukaryota</taxon>
        <taxon>Viridiplantae</taxon>
        <taxon>Streptophyta</taxon>
        <taxon>Embryophyta</taxon>
        <taxon>Tracheophyta</taxon>
        <taxon>Spermatophyta</taxon>
        <taxon>Magnoliopsida</taxon>
        <taxon>Liliopsida</taxon>
        <taxon>Poales</taxon>
        <taxon>Poaceae</taxon>
        <taxon>PACMAD clade</taxon>
        <taxon>Arundinoideae</taxon>
        <taxon>Arundineae</taxon>
        <taxon>Arundo</taxon>
    </lineage>
</organism>
<dbReference type="InterPro" id="IPR040217">
    <property type="entry name" value="ACR1-12"/>
</dbReference>
<comment type="function">
    <text evidence="2">Binds amino acids.</text>
</comment>
<protein>
    <recommendedName>
        <fullName evidence="2">ACT domain-containing protein ACR</fullName>
    </recommendedName>
    <alternativeName>
        <fullName evidence="2">Protein ACT DOMAIN REPEATS</fullName>
    </alternativeName>
</protein>
<dbReference type="CDD" id="cd04897">
    <property type="entry name" value="ACT_ACR_3"/>
    <property type="match status" value="1"/>
</dbReference>
<feature type="domain" description="ACT" evidence="3">
    <location>
        <begin position="124"/>
        <end position="201"/>
    </location>
</feature>
<dbReference type="PANTHER" id="PTHR31096:SF5">
    <property type="entry name" value="ACT DOMAIN-CONTAINING PROTEIN ACR3"/>
    <property type="match status" value="1"/>
</dbReference>
<dbReference type="PANTHER" id="PTHR31096">
    <property type="entry name" value="ACT DOMAIN-CONTAINING PROTEIN ACR4-RELATED"/>
    <property type="match status" value="1"/>
</dbReference>
<evidence type="ECO:0000259" key="3">
    <source>
        <dbReference type="PROSITE" id="PS51671"/>
    </source>
</evidence>
<dbReference type="InterPro" id="IPR045865">
    <property type="entry name" value="ACT-like_dom_sf"/>
</dbReference>
<name>A0A0A9F0U0_ARUDO</name>